<evidence type="ECO:0000256" key="1">
    <source>
        <dbReference type="SAM" id="SignalP"/>
    </source>
</evidence>
<keyword evidence="3" id="KW-1185">Reference proteome</keyword>
<evidence type="ECO:0000313" key="2">
    <source>
        <dbReference type="EMBL" id="RXG14232.1"/>
    </source>
</evidence>
<organism evidence="2 3">
    <name type="scientific">Leeuwenhoekiella aestuarii</name>
    <dbReference type="NCBI Taxonomy" id="2249426"/>
    <lineage>
        <taxon>Bacteria</taxon>
        <taxon>Pseudomonadati</taxon>
        <taxon>Bacteroidota</taxon>
        <taxon>Flavobacteriia</taxon>
        <taxon>Flavobacteriales</taxon>
        <taxon>Flavobacteriaceae</taxon>
        <taxon>Leeuwenhoekiella</taxon>
    </lineage>
</organism>
<sequence>MKNKFSIYFILMLPLLSVAQINTGEIHYQVSIDIEKNIKEIDKKEVSPMVKMMMRDTYKNTKPVELILYFDKKYSLSRAVLDLDKPDEGVKILEIVSGVKYEVYTSQSPHQILKSGGSLGNVLVEETLPQWTLLDETKNIGIYTAYQAQGYKMVEGSKGIVKRDFIAWYTPEIPVQYGPYLYSGLPGLILEVQVGEDLVFKATAITINGDEPVEINLPKYKIITREEANAKYKSYLNN</sequence>
<name>A0A4Q0NTA2_9FLAO</name>
<dbReference type="AlphaFoldDB" id="A0A4Q0NTA2"/>
<dbReference type="NCBIfam" id="TIGR01200">
    <property type="entry name" value="GLPGLI"/>
    <property type="match status" value="1"/>
</dbReference>
<keyword evidence="1" id="KW-0732">Signal</keyword>
<gene>
    <name evidence="2" type="ORF">DSM04_104340</name>
</gene>
<evidence type="ECO:0000313" key="3">
    <source>
        <dbReference type="Proteomes" id="UP000289821"/>
    </source>
</evidence>
<feature type="chain" id="PRO_5020802207" evidence="1">
    <location>
        <begin position="20"/>
        <end position="238"/>
    </location>
</feature>
<dbReference type="OrthoDB" id="1429333at2"/>
<dbReference type="InterPro" id="IPR005901">
    <property type="entry name" value="GLPGLI"/>
</dbReference>
<protein>
    <submittedName>
        <fullName evidence="2">GLPGLI family protein</fullName>
    </submittedName>
</protein>
<dbReference type="RefSeq" id="WP_128761642.1">
    <property type="nucleotide sequence ID" value="NZ_QOVI01000004.1"/>
</dbReference>
<comment type="caution">
    <text evidence="2">The sequence shown here is derived from an EMBL/GenBank/DDBJ whole genome shotgun (WGS) entry which is preliminary data.</text>
</comment>
<dbReference type="Pfam" id="PF09697">
    <property type="entry name" value="Porph_ging"/>
    <property type="match status" value="1"/>
</dbReference>
<dbReference type="EMBL" id="QOVI01000004">
    <property type="protein sequence ID" value="RXG14232.1"/>
    <property type="molecule type" value="Genomic_DNA"/>
</dbReference>
<proteinExistence type="predicted"/>
<reference evidence="2 3" key="1">
    <citation type="submission" date="2018-07" db="EMBL/GenBank/DDBJ databases">
        <title>Leeuwenhoekiella genomics.</title>
        <authorList>
            <person name="Tahon G."/>
            <person name="Willems A."/>
        </authorList>
    </citation>
    <scope>NUCLEOTIDE SEQUENCE [LARGE SCALE GENOMIC DNA]</scope>
    <source>
        <strain evidence="2 3">R-50232</strain>
    </source>
</reference>
<feature type="signal peptide" evidence="1">
    <location>
        <begin position="1"/>
        <end position="19"/>
    </location>
</feature>
<dbReference type="Proteomes" id="UP000289821">
    <property type="component" value="Unassembled WGS sequence"/>
</dbReference>
<accession>A0A4Q0NTA2</accession>